<evidence type="ECO:0000313" key="3">
    <source>
        <dbReference type="Proteomes" id="UP000232722"/>
    </source>
</evidence>
<dbReference type="AlphaFoldDB" id="A0A2N0NMV2"/>
<sequence length="477" mass="54896">MKICIAKVIAMYYEGYGNHCYSQNAKNYKPDHKGLAFEKVTEVSAKPKRGIVERIGLSEMIINVEKLKDAPEVYPDFLGIEKTTTLIRSPPGTWKTTALREIIMALKDKVHDISSLPYFIWISYRKSLSNESKAKLDDLKALGFRICNYQNTLGDLSIDKWDIIIVQVESLFRIKFTARPFVAILDKANAIMRQMSSGTNARESENAMRDVLRSARHILAMDAFANTSTLSFLQAYRSENIHKNSNELFRPPGHENIRAELASARPNNLPTAIKGHREWNNNTISYKVDESPAIITFIEVEHQKRLFARYFIEKLCSLIASTGASLQLIKMDESRGVIGNRKRVRNEIRVEALVIKNTDFNAVATSRNLSSEEAEVLKFDQECSIADTMALKRFYMRNLYCKDMSIEDWNNICNRKFIENFSSPEARKHFLRLSYFRRQGHDEENAMKELKAEENIQWEIACYKAEENLEKSVAEDL</sequence>
<dbReference type="GO" id="GO:0006260">
    <property type="term" value="P:DNA replication"/>
    <property type="evidence" value="ECO:0007669"/>
    <property type="project" value="InterPro"/>
</dbReference>
<accession>A0A2N0NMV2</accession>
<dbReference type="Proteomes" id="UP000232722">
    <property type="component" value="Unassembled WGS sequence"/>
</dbReference>
<dbReference type="GO" id="GO:0003688">
    <property type="term" value="F:DNA replication origin binding"/>
    <property type="evidence" value="ECO:0007669"/>
    <property type="project" value="InterPro"/>
</dbReference>
<comment type="caution">
    <text evidence="2">The sequence shown here is derived from an EMBL/GenBank/DDBJ whole genome shotgun (WGS) entry which is preliminary data.</text>
</comment>
<dbReference type="VEuPathDB" id="FungiDB:RhiirA1_484410"/>
<dbReference type="GO" id="GO:0005524">
    <property type="term" value="F:ATP binding"/>
    <property type="evidence" value="ECO:0007669"/>
    <property type="project" value="InterPro"/>
</dbReference>
<gene>
    <name evidence="2" type="ORF">RhiirA5_404561</name>
</gene>
<feature type="domain" description="Replication origin-binding protein" evidence="1">
    <location>
        <begin position="62"/>
        <end position="246"/>
    </location>
</feature>
<organism evidence="2 3">
    <name type="scientific">Rhizophagus irregularis</name>
    <dbReference type="NCBI Taxonomy" id="588596"/>
    <lineage>
        <taxon>Eukaryota</taxon>
        <taxon>Fungi</taxon>
        <taxon>Fungi incertae sedis</taxon>
        <taxon>Mucoromycota</taxon>
        <taxon>Glomeromycotina</taxon>
        <taxon>Glomeromycetes</taxon>
        <taxon>Glomerales</taxon>
        <taxon>Glomeraceae</taxon>
        <taxon>Rhizophagus</taxon>
    </lineage>
</organism>
<dbReference type="VEuPathDB" id="FungiDB:FUN_007049"/>
<dbReference type="InterPro" id="IPR003450">
    <property type="entry name" value="Replication_origin-bd"/>
</dbReference>
<evidence type="ECO:0000313" key="2">
    <source>
        <dbReference type="EMBL" id="PKB95911.1"/>
    </source>
</evidence>
<reference evidence="2 3" key="1">
    <citation type="submission" date="2016-04" db="EMBL/GenBank/DDBJ databases">
        <title>Genome analyses suggest a sexual origin of heterokaryosis in a supposedly ancient asexual fungus.</title>
        <authorList>
            <person name="Ropars J."/>
            <person name="Sedzielewska K."/>
            <person name="Noel J."/>
            <person name="Charron P."/>
            <person name="Farinelli L."/>
            <person name="Marton T."/>
            <person name="Kruger M."/>
            <person name="Pelin A."/>
            <person name="Brachmann A."/>
            <person name="Corradi N."/>
        </authorList>
    </citation>
    <scope>NUCLEOTIDE SEQUENCE [LARGE SCALE GENOMIC DNA]</scope>
    <source>
        <strain evidence="2 3">A5</strain>
    </source>
</reference>
<dbReference type="VEuPathDB" id="FungiDB:FUN_018395"/>
<name>A0A2N0NMV2_9GLOM</name>
<dbReference type="Pfam" id="PF02399">
    <property type="entry name" value="Herpes_ori_bp"/>
    <property type="match status" value="1"/>
</dbReference>
<dbReference type="VEuPathDB" id="FungiDB:RhiirFUN_000327"/>
<dbReference type="EMBL" id="LLXJ01004331">
    <property type="protein sequence ID" value="PKB95911.1"/>
    <property type="molecule type" value="Genomic_DNA"/>
</dbReference>
<proteinExistence type="predicted"/>
<feature type="non-terminal residue" evidence="2">
    <location>
        <position position="477"/>
    </location>
</feature>
<reference evidence="2 3" key="2">
    <citation type="submission" date="2017-09" db="EMBL/GenBank/DDBJ databases">
        <title>Extensive intraspecific genome diversity in a model arbuscular mycorrhizal fungus.</title>
        <authorList>
            <person name="Chen E.C."/>
            <person name="Morin E."/>
            <person name="Beaudet D."/>
            <person name="Noel J."/>
            <person name="Ndikumana S."/>
            <person name="Charron P."/>
            <person name="St-Onge C."/>
            <person name="Giorgi J."/>
            <person name="Grigoriev I.V."/>
            <person name="Roux C."/>
            <person name="Martin F.M."/>
            <person name="Corradi N."/>
        </authorList>
    </citation>
    <scope>NUCLEOTIDE SEQUENCE [LARGE SCALE GENOMIC DNA]</scope>
    <source>
        <strain evidence="2 3">A5</strain>
    </source>
</reference>
<dbReference type="VEuPathDB" id="FungiDB:RhiirA1_482655"/>
<evidence type="ECO:0000259" key="1">
    <source>
        <dbReference type="Pfam" id="PF02399"/>
    </source>
</evidence>
<protein>
    <recommendedName>
        <fullName evidence="1">Replication origin-binding protein domain-containing protein</fullName>
    </recommendedName>
</protein>